<evidence type="ECO:0000313" key="5">
    <source>
        <dbReference type="Proteomes" id="UP000327118"/>
    </source>
</evidence>
<dbReference type="SUPFAM" id="SSF48403">
    <property type="entry name" value="Ankyrin repeat"/>
    <property type="match status" value="1"/>
</dbReference>
<proteinExistence type="predicted"/>
<organism evidence="4 5">
    <name type="scientific">Aspergillus coremiiformis</name>
    <dbReference type="NCBI Taxonomy" id="138285"/>
    <lineage>
        <taxon>Eukaryota</taxon>
        <taxon>Fungi</taxon>
        <taxon>Dikarya</taxon>
        <taxon>Ascomycota</taxon>
        <taxon>Pezizomycotina</taxon>
        <taxon>Eurotiomycetes</taxon>
        <taxon>Eurotiomycetidae</taxon>
        <taxon>Eurotiales</taxon>
        <taxon>Aspergillaceae</taxon>
        <taxon>Aspergillus</taxon>
        <taxon>Aspergillus subgen. Circumdati</taxon>
    </lineage>
</organism>
<protein>
    <submittedName>
        <fullName evidence="4">Ankyrin repeat-containing domain protein</fullName>
    </submittedName>
</protein>
<sequence>MDAQLFLHAAATGDVSAIQQAYLKSTAILTARDPTGRTALHLAVLNGHLAAVERLLDYGISPCLTDHNGQTALYLAAQLSSATIAETLFKRGATCCTQDADGKTPLFYAYQNHCIDVVSCFLKSTAACAMDTQCSLTPQIVLKARANRKWTPLHAVRLHGP</sequence>
<dbReference type="InterPro" id="IPR036770">
    <property type="entry name" value="Ankyrin_rpt-contain_sf"/>
</dbReference>
<keyword evidence="1" id="KW-0677">Repeat</keyword>
<dbReference type="InterPro" id="IPR002110">
    <property type="entry name" value="Ankyrin_rpt"/>
</dbReference>
<dbReference type="Gene3D" id="1.25.40.20">
    <property type="entry name" value="Ankyrin repeat-containing domain"/>
    <property type="match status" value="1"/>
</dbReference>
<name>A0A5N6Z6C2_9EURO</name>
<feature type="repeat" description="ANK" evidence="3">
    <location>
        <begin position="35"/>
        <end position="67"/>
    </location>
</feature>
<dbReference type="Proteomes" id="UP000327118">
    <property type="component" value="Unassembled WGS sequence"/>
</dbReference>
<dbReference type="PANTHER" id="PTHR24198:SF165">
    <property type="entry name" value="ANKYRIN REPEAT-CONTAINING PROTEIN-RELATED"/>
    <property type="match status" value="1"/>
</dbReference>
<accession>A0A5N6Z6C2</accession>
<feature type="repeat" description="ANK" evidence="3">
    <location>
        <begin position="68"/>
        <end position="100"/>
    </location>
</feature>
<keyword evidence="5" id="KW-1185">Reference proteome</keyword>
<evidence type="ECO:0000256" key="3">
    <source>
        <dbReference type="PROSITE-ProRule" id="PRU00023"/>
    </source>
</evidence>
<dbReference type="EMBL" id="ML739131">
    <property type="protein sequence ID" value="KAE8352436.1"/>
    <property type="molecule type" value="Genomic_DNA"/>
</dbReference>
<evidence type="ECO:0000256" key="2">
    <source>
        <dbReference type="ARBA" id="ARBA00023043"/>
    </source>
</evidence>
<keyword evidence="2 3" id="KW-0040">ANK repeat</keyword>
<dbReference type="PROSITE" id="PS50088">
    <property type="entry name" value="ANK_REPEAT"/>
    <property type="match status" value="2"/>
</dbReference>
<gene>
    <name evidence="4" type="ORF">BDV28DRAFT_149043</name>
</gene>
<evidence type="ECO:0000313" key="4">
    <source>
        <dbReference type="EMBL" id="KAE8352436.1"/>
    </source>
</evidence>
<dbReference type="PANTHER" id="PTHR24198">
    <property type="entry name" value="ANKYRIN REPEAT AND PROTEIN KINASE DOMAIN-CONTAINING PROTEIN"/>
    <property type="match status" value="1"/>
</dbReference>
<dbReference type="SMART" id="SM00248">
    <property type="entry name" value="ANK"/>
    <property type="match status" value="3"/>
</dbReference>
<dbReference type="AlphaFoldDB" id="A0A5N6Z6C2"/>
<evidence type="ECO:0000256" key="1">
    <source>
        <dbReference type="ARBA" id="ARBA00022737"/>
    </source>
</evidence>
<reference evidence="5" key="1">
    <citation type="submission" date="2019-04" db="EMBL/GenBank/DDBJ databases">
        <title>Friends and foes A comparative genomics studyof 23 Aspergillus species from section Flavi.</title>
        <authorList>
            <consortium name="DOE Joint Genome Institute"/>
            <person name="Kjaerbolling I."/>
            <person name="Vesth T."/>
            <person name="Frisvad J.C."/>
            <person name="Nybo J.L."/>
            <person name="Theobald S."/>
            <person name="Kildgaard S."/>
            <person name="Isbrandt T."/>
            <person name="Kuo A."/>
            <person name="Sato A."/>
            <person name="Lyhne E.K."/>
            <person name="Kogle M.E."/>
            <person name="Wiebenga A."/>
            <person name="Kun R.S."/>
            <person name="Lubbers R.J."/>
            <person name="Makela M.R."/>
            <person name="Barry K."/>
            <person name="Chovatia M."/>
            <person name="Clum A."/>
            <person name="Daum C."/>
            <person name="Haridas S."/>
            <person name="He G."/>
            <person name="LaButti K."/>
            <person name="Lipzen A."/>
            <person name="Mondo S."/>
            <person name="Riley R."/>
            <person name="Salamov A."/>
            <person name="Simmons B.A."/>
            <person name="Magnuson J.K."/>
            <person name="Henrissat B."/>
            <person name="Mortensen U.H."/>
            <person name="Larsen T.O."/>
            <person name="Devries R.P."/>
            <person name="Grigoriev I.V."/>
            <person name="Machida M."/>
            <person name="Baker S.E."/>
            <person name="Andersen M.R."/>
        </authorList>
    </citation>
    <scope>NUCLEOTIDE SEQUENCE [LARGE SCALE GENOMIC DNA]</scope>
    <source>
        <strain evidence="5">CBS 553.77</strain>
    </source>
</reference>
<dbReference type="Pfam" id="PF12796">
    <property type="entry name" value="Ank_2"/>
    <property type="match status" value="1"/>
</dbReference>
<dbReference type="OrthoDB" id="366390at2759"/>
<dbReference type="PROSITE" id="PS50297">
    <property type="entry name" value="ANK_REP_REGION"/>
    <property type="match status" value="2"/>
</dbReference>